<dbReference type="EMBL" id="VSSQ01008444">
    <property type="protein sequence ID" value="MPM38882.1"/>
    <property type="molecule type" value="Genomic_DNA"/>
</dbReference>
<name>A0A644ZDE5_9ZZZZ</name>
<evidence type="ECO:0000313" key="2">
    <source>
        <dbReference type="EMBL" id="MPM38882.1"/>
    </source>
</evidence>
<accession>A0A644ZDE5</accession>
<dbReference type="AlphaFoldDB" id="A0A644ZDE5"/>
<gene>
    <name evidence="2" type="ORF">SDC9_85513</name>
</gene>
<feature type="region of interest" description="Disordered" evidence="1">
    <location>
        <begin position="65"/>
        <end position="128"/>
    </location>
</feature>
<reference evidence="2" key="1">
    <citation type="submission" date="2019-08" db="EMBL/GenBank/DDBJ databases">
        <authorList>
            <person name="Kucharzyk K."/>
            <person name="Murdoch R.W."/>
            <person name="Higgins S."/>
            <person name="Loffler F."/>
        </authorList>
    </citation>
    <scope>NUCLEOTIDE SEQUENCE</scope>
</reference>
<evidence type="ECO:0000256" key="1">
    <source>
        <dbReference type="SAM" id="MobiDB-lite"/>
    </source>
</evidence>
<protein>
    <submittedName>
        <fullName evidence="2">Uncharacterized protein</fullName>
    </submittedName>
</protein>
<feature type="compositionally biased region" description="Low complexity" evidence="1">
    <location>
        <begin position="66"/>
        <end position="77"/>
    </location>
</feature>
<sequence>MPEQNFQRVPARLQIESQRVGEQRVAVAPLRPAMDQLPVKTQLVTGHAGDVNRNFPGGVRLELKPEQTGARTEAAAGEGDETGGGGGQTAAARPPGRIIFHESISGCGNHDGMKRPRQSCSREPDRFRPSRFAMISSTPSRAPGVMVNR</sequence>
<proteinExistence type="predicted"/>
<organism evidence="2">
    <name type="scientific">bioreactor metagenome</name>
    <dbReference type="NCBI Taxonomy" id="1076179"/>
    <lineage>
        <taxon>unclassified sequences</taxon>
        <taxon>metagenomes</taxon>
        <taxon>ecological metagenomes</taxon>
    </lineage>
</organism>
<comment type="caution">
    <text evidence="2">The sequence shown here is derived from an EMBL/GenBank/DDBJ whole genome shotgun (WGS) entry which is preliminary data.</text>
</comment>